<protein>
    <submittedName>
        <fullName evidence="1">Uncharacterized protein</fullName>
    </submittedName>
</protein>
<dbReference type="VEuPathDB" id="FungiDB:BCV72DRAFT_329261"/>
<reference evidence="1 2" key="1">
    <citation type="journal article" date="2016" name="Proc. Natl. Acad. Sci. U.S.A.">
        <title>Lipid metabolic changes in an early divergent fungus govern the establishment of a mutualistic symbiosis with endobacteria.</title>
        <authorList>
            <person name="Lastovetsky O.A."/>
            <person name="Gaspar M.L."/>
            <person name="Mondo S.J."/>
            <person name="LaButti K.M."/>
            <person name="Sandor L."/>
            <person name="Grigoriev I.V."/>
            <person name="Henry S.A."/>
            <person name="Pawlowska T.E."/>
        </authorList>
    </citation>
    <scope>NUCLEOTIDE SEQUENCE [LARGE SCALE GENOMIC DNA]</scope>
    <source>
        <strain evidence="1 2">ATCC 11559</strain>
    </source>
</reference>
<accession>A0A1X0S2H7</accession>
<dbReference type="OMA" id="MINVIAD"/>
<sequence>SFNIYSCKKDLEEEEAPFFNDLLIFPFLKSVARAVVERDSKSGANFKMGEAPLQAMVKQLNDQDMCLLNKLIGMIKFCNLERIKVLLLETSSRFGCTGKSKGSFDHHNGRLPMINVIADRFYLGTIKTFSKLKMLFIHASGIKTIYAWSLRYAEEGSAYEMWLEGAQGKQQV</sequence>
<dbReference type="Proteomes" id="UP000242381">
    <property type="component" value="Unassembled WGS sequence"/>
</dbReference>
<proteinExistence type="predicted"/>
<evidence type="ECO:0000313" key="2">
    <source>
        <dbReference type="Proteomes" id="UP000242381"/>
    </source>
</evidence>
<name>A0A1X0S2H7_RHIZD</name>
<feature type="non-terminal residue" evidence="1">
    <location>
        <position position="1"/>
    </location>
</feature>
<dbReference type="AlphaFoldDB" id="A0A1X0S2H7"/>
<gene>
    <name evidence="1" type="ORF">BCV71DRAFT_285510</name>
</gene>
<dbReference type="EMBL" id="KV921332">
    <property type="protein sequence ID" value="ORE18361.1"/>
    <property type="molecule type" value="Genomic_DNA"/>
</dbReference>
<evidence type="ECO:0000313" key="1">
    <source>
        <dbReference type="EMBL" id="ORE18361.1"/>
    </source>
</evidence>
<organism evidence="1 2">
    <name type="scientific">Rhizopus microsporus</name>
    <dbReference type="NCBI Taxonomy" id="58291"/>
    <lineage>
        <taxon>Eukaryota</taxon>
        <taxon>Fungi</taxon>
        <taxon>Fungi incertae sedis</taxon>
        <taxon>Mucoromycota</taxon>
        <taxon>Mucoromycotina</taxon>
        <taxon>Mucoromycetes</taxon>
        <taxon>Mucorales</taxon>
        <taxon>Mucorineae</taxon>
        <taxon>Rhizopodaceae</taxon>
        <taxon>Rhizopus</taxon>
    </lineage>
</organism>